<proteinExistence type="inferred from homology"/>
<dbReference type="Pfam" id="PF13561">
    <property type="entry name" value="adh_short_C2"/>
    <property type="match status" value="1"/>
</dbReference>
<evidence type="ECO:0000256" key="1">
    <source>
        <dbReference type="ARBA" id="ARBA00006484"/>
    </source>
</evidence>
<dbReference type="RefSeq" id="WP_013972190.1">
    <property type="nucleotide sequence ID" value="NZ_CP010359.1"/>
</dbReference>
<dbReference type="PROSITE" id="PS00061">
    <property type="entry name" value="ADH_SHORT"/>
    <property type="match status" value="1"/>
</dbReference>
<reference evidence="2 3" key="1">
    <citation type="submission" date="2017-09" db="EMBL/GenBank/DDBJ databases">
        <authorList>
            <person name="Ehlers B."/>
            <person name="Leendertz F.H."/>
        </authorList>
    </citation>
    <scope>NUCLEOTIDE SEQUENCE [LARGE SCALE GENOMIC DNA]</scope>
    <source>
        <strain evidence="2 3">DJ-1</strain>
    </source>
</reference>
<dbReference type="AlphaFoldDB" id="A0A099MZT6"/>
<comment type="caution">
    <text evidence="2">The sequence shown here is derived from an EMBL/GenBank/DDBJ whole genome shotgun (WGS) entry which is preliminary data.</text>
</comment>
<dbReference type="InterPro" id="IPR002347">
    <property type="entry name" value="SDR_fam"/>
</dbReference>
<dbReference type="SUPFAM" id="SSF51735">
    <property type="entry name" value="NAD(P)-binding Rossmann-fold domains"/>
    <property type="match status" value="1"/>
</dbReference>
<dbReference type="KEGG" id="ppj:RK21_02593"/>
<dbReference type="PANTHER" id="PTHR42760">
    <property type="entry name" value="SHORT-CHAIN DEHYDROGENASES/REDUCTASES FAMILY MEMBER"/>
    <property type="match status" value="1"/>
</dbReference>
<evidence type="ECO:0000313" key="3">
    <source>
        <dbReference type="Proteomes" id="UP000218102"/>
    </source>
</evidence>
<gene>
    <name evidence="2" type="ORF">CMV24_13925</name>
</gene>
<protein>
    <submittedName>
        <fullName evidence="2">NAD(P)-dependent oxidoreductase</fullName>
    </submittedName>
</protein>
<dbReference type="EMBL" id="NTME01000011">
    <property type="protein sequence ID" value="PBJ95040.1"/>
    <property type="molecule type" value="Genomic_DNA"/>
</dbReference>
<dbReference type="CDD" id="cd05233">
    <property type="entry name" value="SDR_c"/>
    <property type="match status" value="1"/>
</dbReference>
<dbReference type="InterPro" id="IPR020904">
    <property type="entry name" value="Sc_DH/Rdtase_CS"/>
</dbReference>
<dbReference type="Gene3D" id="3.40.50.720">
    <property type="entry name" value="NAD(P)-binding Rossmann-like Domain"/>
    <property type="match status" value="1"/>
</dbReference>
<sequence length="230" mass="24276">MSKIAIITGGGSGIGLATAQRLLADGYQVHTLGLGEPEARVEGIHYQVLDVTSDAEVNGFFSRFERVDALVNAAGVIDHNREWQIDGFNRVLDVNLTAVLRISNAALPGLKVARGAVINFASMWGIFGSAKTPAYASSKAAISELTRCQAVAWAADGVRANAVAPGWILTQLSRRAYEDPTRSAGILSRIPMNAWGQPEDVANAIAFLASDSARYITGTTLAVDGGYSIA</sequence>
<dbReference type="GO" id="GO:0016616">
    <property type="term" value="F:oxidoreductase activity, acting on the CH-OH group of donors, NAD or NADP as acceptor"/>
    <property type="evidence" value="ECO:0007669"/>
    <property type="project" value="TreeGrafter"/>
</dbReference>
<dbReference type="GO" id="GO:0030497">
    <property type="term" value="P:fatty acid elongation"/>
    <property type="evidence" value="ECO:0007669"/>
    <property type="project" value="TreeGrafter"/>
</dbReference>
<dbReference type="FunFam" id="3.40.50.720:FF:000084">
    <property type="entry name" value="Short-chain dehydrogenase reductase"/>
    <property type="match status" value="1"/>
</dbReference>
<comment type="similarity">
    <text evidence="1">Belongs to the short-chain dehydrogenases/reductases (SDR) family.</text>
</comment>
<name>A0A099MZT6_PSEDL</name>
<dbReference type="Proteomes" id="UP000218102">
    <property type="component" value="Unassembled WGS sequence"/>
</dbReference>
<dbReference type="PANTHER" id="PTHR42760:SF40">
    <property type="entry name" value="3-OXOACYL-[ACYL-CARRIER-PROTEIN] REDUCTASE, CHLOROPLASTIC"/>
    <property type="match status" value="1"/>
</dbReference>
<organism evidence="2 3">
    <name type="scientific">Pseudomonas plecoglossicida</name>
    <dbReference type="NCBI Taxonomy" id="70775"/>
    <lineage>
        <taxon>Bacteria</taxon>
        <taxon>Pseudomonadati</taxon>
        <taxon>Pseudomonadota</taxon>
        <taxon>Gammaproteobacteria</taxon>
        <taxon>Pseudomonadales</taxon>
        <taxon>Pseudomonadaceae</taxon>
        <taxon>Pseudomonas</taxon>
    </lineage>
</organism>
<evidence type="ECO:0000313" key="2">
    <source>
        <dbReference type="EMBL" id="PBJ95040.1"/>
    </source>
</evidence>
<dbReference type="PRINTS" id="PR00081">
    <property type="entry name" value="GDHRDH"/>
</dbReference>
<accession>A0A099MZT6</accession>
<dbReference type="InterPro" id="IPR036291">
    <property type="entry name" value="NAD(P)-bd_dom_sf"/>
</dbReference>
<dbReference type="PRINTS" id="PR00080">
    <property type="entry name" value="SDRFAMILY"/>
</dbReference>